<dbReference type="PROSITE" id="PS00688">
    <property type="entry name" value="SIGMA54_INTERACT_3"/>
    <property type="match status" value="1"/>
</dbReference>
<keyword evidence="2" id="KW-0067">ATP-binding</keyword>
<organism evidence="8 9">
    <name type="scientific">Desulforhabdus amnigena</name>
    <dbReference type="NCBI Taxonomy" id="40218"/>
    <lineage>
        <taxon>Bacteria</taxon>
        <taxon>Pseudomonadati</taxon>
        <taxon>Thermodesulfobacteriota</taxon>
        <taxon>Syntrophobacteria</taxon>
        <taxon>Syntrophobacterales</taxon>
        <taxon>Syntrophobacteraceae</taxon>
        <taxon>Desulforhabdus</taxon>
    </lineage>
</organism>
<dbReference type="InterPro" id="IPR009057">
    <property type="entry name" value="Homeodomain-like_sf"/>
</dbReference>
<gene>
    <name evidence="8" type="ORF">DAMNIGENAA_21860</name>
</gene>
<dbReference type="PANTHER" id="PTHR32071:SF113">
    <property type="entry name" value="ALGINATE BIOSYNTHESIS TRANSCRIPTIONAL REGULATORY PROTEIN ALGB"/>
    <property type="match status" value="1"/>
</dbReference>
<dbReference type="GO" id="GO:0006355">
    <property type="term" value="P:regulation of DNA-templated transcription"/>
    <property type="evidence" value="ECO:0007669"/>
    <property type="project" value="InterPro"/>
</dbReference>
<dbReference type="InterPro" id="IPR002197">
    <property type="entry name" value="HTH_Fis"/>
</dbReference>
<evidence type="ECO:0000256" key="1">
    <source>
        <dbReference type="ARBA" id="ARBA00022741"/>
    </source>
</evidence>
<keyword evidence="4" id="KW-0238">DNA-binding</keyword>
<dbReference type="AlphaFoldDB" id="A0A9W6D3T8"/>
<protein>
    <submittedName>
        <fullName evidence="8">Fis family transcriptional regulator</fullName>
    </submittedName>
</protein>
<dbReference type="PROSITE" id="PS00675">
    <property type="entry name" value="SIGMA54_INTERACT_1"/>
    <property type="match status" value="1"/>
</dbReference>
<comment type="caution">
    <text evidence="8">The sequence shown here is derived from an EMBL/GenBank/DDBJ whole genome shotgun (WGS) entry which is preliminary data.</text>
</comment>
<dbReference type="SMART" id="SM00091">
    <property type="entry name" value="PAS"/>
    <property type="match status" value="1"/>
</dbReference>
<dbReference type="Gene3D" id="1.10.8.60">
    <property type="match status" value="1"/>
</dbReference>
<dbReference type="InterPro" id="IPR025944">
    <property type="entry name" value="Sigma_54_int_dom_CS"/>
</dbReference>
<dbReference type="Pfam" id="PF00158">
    <property type="entry name" value="Sigma54_activat"/>
    <property type="match status" value="1"/>
</dbReference>
<dbReference type="Pfam" id="PF13426">
    <property type="entry name" value="PAS_9"/>
    <property type="match status" value="1"/>
</dbReference>
<dbReference type="RefSeq" id="WP_281794159.1">
    <property type="nucleotide sequence ID" value="NZ_BSDR01000001.1"/>
</dbReference>
<dbReference type="CDD" id="cd00130">
    <property type="entry name" value="PAS"/>
    <property type="match status" value="1"/>
</dbReference>
<name>A0A9W6D3T8_9BACT</name>
<dbReference type="CDD" id="cd00009">
    <property type="entry name" value="AAA"/>
    <property type="match status" value="1"/>
</dbReference>
<evidence type="ECO:0000256" key="3">
    <source>
        <dbReference type="ARBA" id="ARBA00023015"/>
    </source>
</evidence>
<dbReference type="InterPro" id="IPR025662">
    <property type="entry name" value="Sigma_54_int_dom_ATP-bd_1"/>
</dbReference>
<dbReference type="EMBL" id="BSDR01000001">
    <property type="protein sequence ID" value="GLI34753.1"/>
    <property type="molecule type" value="Genomic_DNA"/>
</dbReference>
<evidence type="ECO:0000256" key="2">
    <source>
        <dbReference type="ARBA" id="ARBA00022840"/>
    </source>
</evidence>
<keyword evidence="9" id="KW-1185">Reference proteome</keyword>
<feature type="domain" description="Sigma-54 factor interaction" evidence="6">
    <location>
        <begin position="143"/>
        <end position="372"/>
    </location>
</feature>
<dbReference type="PRINTS" id="PR01590">
    <property type="entry name" value="HTHFIS"/>
</dbReference>
<dbReference type="SUPFAM" id="SSF55785">
    <property type="entry name" value="PYP-like sensor domain (PAS domain)"/>
    <property type="match status" value="1"/>
</dbReference>
<dbReference type="SUPFAM" id="SSF52540">
    <property type="entry name" value="P-loop containing nucleoside triphosphate hydrolases"/>
    <property type="match status" value="1"/>
</dbReference>
<dbReference type="Gene3D" id="3.30.450.20">
    <property type="entry name" value="PAS domain"/>
    <property type="match status" value="1"/>
</dbReference>
<dbReference type="PANTHER" id="PTHR32071">
    <property type="entry name" value="TRANSCRIPTIONAL REGULATORY PROTEIN"/>
    <property type="match status" value="1"/>
</dbReference>
<dbReference type="GO" id="GO:0043565">
    <property type="term" value="F:sequence-specific DNA binding"/>
    <property type="evidence" value="ECO:0007669"/>
    <property type="project" value="InterPro"/>
</dbReference>
<dbReference type="FunFam" id="3.40.50.300:FF:000006">
    <property type="entry name" value="DNA-binding transcriptional regulator NtrC"/>
    <property type="match status" value="1"/>
</dbReference>
<proteinExistence type="predicted"/>
<evidence type="ECO:0000313" key="9">
    <source>
        <dbReference type="Proteomes" id="UP001144372"/>
    </source>
</evidence>
<dbReference type="InterPro" id="IPR027417">
    <property type="entry name" value="P-loop_NTPase"/>
</dbReference>
<evidence type="ECO:0000313" key="8">
    <source>
        <dbReference type="EMBL" id="GLI34753.1"/>
    </source>
</evidence>
<keyword evidence="3" id="KW-0805">Transcription regulation</keyword>
<dbReference type="NCBIfam" id="TIGR00229">
    <property type="entry name" value="sensory_box"/>
    <property type="match status" value="1"/>
</dbReference>
<dbReference type="InterPro" id="IPR003593">
    <property type="entry name" value="AAA+_ATPase"/>
</dbReference>
<evidence type="ECO:0000259" key="6">
    <source>
        <dbReference type="PROSITE" id="PS50045"/>
    </source>
</evidence>
<dbReference type="InterPro" id="IPR058031">
    <property type="entry name" value="AAA_lid_NorR"/>
</dbReference>
<keyword evidence="5" id="KW-0804">Transcription</keyword>
<sequence length="460" mass="51113">MRRRKKKAEFSLNQNEVILESISDGVFTVDLDWCVTSFNRAAEEITGVARTEAIGRRCSEVFRSSMCGADCPLQQTLKTGKPIICKSGYIIDADGNRIPVSVSTAVLRDVEGRVIGGAETFRDLSEVEALRRELEGKFRIGDLVSRSPLMQKVLEVLPAIAASPSTVLVLGETGTGKELIARTIHDLSPRREGPFIAVNCGALPDTLLESELFGHKAGAFTGATKDKPGRFALASGGTLFLDEIGEVSPALQVRLLRVLQERTYEPLGATRSETTDARIIVATNKDLAEQTRKGAFREDLYYRVNVVRVELPPLRRRKEDIPLLVEYFIQRFNRLQRKSIEGITAQALSLLMAHQWPGNVRELENMIERSFIMCREGFIDIGHLPEELTAHGGSITADSDVRSAHDLLDAQAIRSALERNGYNRLAAARELGIHKTTLYRRMKKLGISLPEQDGRFRSAR</sequence>
<dbReference type="Gene3D" id="1.10.10.60">
    <property type="entry name" value="Homeodomain-like"/>
    <property type="match status" value="1"/>
</dbReference>
<dbReference type="Pfam" id="PF02954">
    <property type="entry name" value="HTH_8"/>
    <property type="match status" value="1"/>
</dbReference>
<dbReference type="GO" id="GO:0005524">
    <property type="term" value="F:ATP binding"/>
    <property type="evidence" value="ECO:0007669"/>
    <property type="project" value="UniProtKB-KW"/>
</dbReference>
<dbReference type="PROSITE" id="PS50045">
    <property type="entry name" value="SIGMA54_INTERACT_4"/>
    <property type="match status" value="1"/>
</dbReference>
<dbReference type="InterPro" id="IPR000014">
    <property type="entry name" value="PAS"/>
</dbReference>
<reference evidence="8" key="1">
    <citation type="submission" date="2022-12" db="EMBL/GenBank/DDBJ databases">
        <title>Reference genome sequencing for broad-spectrum identification of bacterial and archaeal isolates by mass spectrometry.</title>
        <authorList>
            <person name="Sekiguchi Y."/>
            <person name="Tourlousse D.M."/>
        </authorList>
    </citation>
    <scope>NUCLEOTIDE SEQUENCE</scope>
    <source>
        <strain evidence="8">ASRB1</strain>
    </source>
</reference>
<evidence type="ECO:0000256" key="4">
    <source>
        <dbReference type="ARBA" id="ARBA00023125"/>
    </source>
</evidence>
<dbReference type="Pfam" id="PF25601">
    <property type="entry name" value="AAA_lid_14"/>
    <property type="match status" value="1"/>
</dbReference>
<accession>A0A9W6D3T8</accession>
<dbReference type="PROSITE" id="PS00676">
    <property type="entry name" value="SIGMA54_INTERACT_2"/>
    <property type="match status" value="1"/>
</dbReference>
<dbReference type="InterPro" id="IPR035965">
    <property type="entry name" value="PAS-like_dom_sf"/>
</dbReference>
<dbReference type="SUPFAM" id="SSF46689">
    <property type="entry name" value="Homeodomain-like"/>
    <property type="match status" value="1"/>
</dbReference>
<dbReference type="PROSITE" id="PS50112">
    <property type="entry name" value="PAS"/>
    <property type="match status" value="1"/>
</dbReference>
<keyword evidence="1" id="KW-0547">Nucleotide-binding</keyword>
<evidence type="ECO:0000256" key="5">
    <source>
        <dbReference type="ARBA" id="ARBA00023163"/>
    </source>
</evidence>
<dbReference type="Proteomes" id="UP001144372">
    <property type="component" value="Unassembled WGS sequence"/>
</dbReference>
<dbReference type="InterPro" id="IPR002078">
    <property type="entry name" value="Sigma_54_int"/>
</dbReference>
<dbReference type="Gene3D" id="3.40.50.300">
    <property type="entry name" value="P-loop containing nucleotide triphosphate hydrolases"/>
    <property type="match status" value="1"/>
</dbReference>
<dbReference type="SMART" id="SM00382">
    <property type="entry name" value="AAA"/>
    <property type="match status" value="1"/>
</dbReference>
<feature type="domain" description="PAS" evidence="7">
    <location>
        <begin position="11"/>
        <end position="56"/>
    </location>
</feature>
<evidence type="ECO:0000259" key="7">
    <source>
        <dbReference type="PROSITE" id="PS50112"/>
    </source>
</evidence>
<dbReference type="InterPro" id="IPR025943">
    <property type="entry name" value="Sigma_54_int_dom_ATP-bd_2"/>
</dbReference>